<dbReference type="AlphaFoldDB" id="A0A0N7F3Q1"/>
<dbReference type="InterPro" id="IPR051448">
    <property type="entry name" value="CdaR-like_regulators"/>
</dbReference>
<proteinExistence type="inferred from homology"/>
<dbReference type="Pfam" id="PF17853">
    <property type="entry name" value="GGDEF_2"/>
    <property type="match status" value="1"/>
</dbReference>
<reference evidence="5 6" key="1">
    <citation type="submission" date="2015-07" db="EMBL/GenBank/DDBJ databases">
        <title>Genome sequencing of Kibdelosporangium phytohabitans.</title>
        <authorList>
            <person name="Qin S."/>
            <person name="Xing K."/>
        </authorList>
    </citation>
    <scope>NUCLEOTIDE SEQUENCE [LARGE SCALE GENOMIC DNA]</scope>
    <source>
        <strain evidence="5 6">KLBMP1111</strain>
    </source>
</reference>
<sequence length="386" mass="42121">MSGFFTLLRSSVGRNAERAIEVYAEELPEYRVMAGNARTQADLLEFATMLRRRTAELAADGEPFTEADLAAMRAYGTARGLSGVSLASQQRVLVLHSTLTLREIQEAAGPGDTDPLMHMLAWLPDNGLAAQSAFTEGYLGGLKHFLPEVRRVQGFARALLTGNQAVPDVAASLGMPYVTRYVVAVVRIPADVSFPDAEHRRDELVEEILTEHRVPMTWHDPGEFVALLPADETARALRLVQRFAELLGRPCAVGASVGALGDLAAALASARRLGQVAPVEAKPARLNVMADLFMELGVKQIPEIDSWLRATGARLASGPDLVRTLDCFYRNGMNRLTTAAALHIHPRTLDYRLRRVRELTTMDPVSVSGIRILSTTVTLVRSGTWS</sequence>
<dbReference type="Proteomes" id="UP000063699">
    <property type="component" value="Chromosome"/>
</dbReference>
<dbReference type="PANTHER" id="PTHR33744:SF1">
    <property type="entry name" value="DNA-BINDING TRANSCRIPTIONAL ACTIVATOR ADER"/>
    <property type="match status" value="1"/>
</dbReference>
<dbReference type="InterPro" id="IPR041522">
    <property type="entry name" value="CdaR_GGDEF"/>
</dbReference>
<organism evidence="5 6">
    <name type="scientific">Kibdelosporangium phytohabitans</name>
    <dbReference type="NCBI Taxonomy" id="860235"/>
    <lineage>
        <taxon>Bacteria</taxon>
        <taxon>Bacillati</taxon>
        <taxon>Actinomycetota</taxon>
        <taxon>Actinomycetes</taxon>
        <taxon>Pseudonocardiales</taxon>
        <taxon>Pseudonocardiaceae</taxon>
        <taxon>Kibdelosporangium</taxon>
    </lineage>
</organism>
<accession>A0A0N7F3Q1</accession>
<feature type="domain" description="CdaR GGDEF-like" evidence="4">
    <location>
        <begin position="165"/>
        <end position="272"/>
    </location>
</feature>
<evidence type="ECO:0008006" key="7">
    <source>
        <dbReference type="Google" id="ProtNLM"/>
    </source>
</evidence>
<dbReference type="PANTHER" id="PTHR33744">
    <property type="entry name" value="CARBOHYDRATE DIACID REGULATOR"/>
    <property type="match status" value="1"/>
</dbReference>
<name>A0A0N7F3Q1_9PSEU</name>
<dbReference type="KEGG" id="kphy:AOZ06_22175"/>
<protein>
    <recommendedName>
        <fullName evidence="7">PucR C-terminal helix-turn-helix domain-containing protein</fullName>
    </recommendedName>
</protein>
<dbReference type="STRING" id="860235.AOZ06_22175"/>
<dbReference type="Gene3D" id="1.10.10.2840">
    <property type="entry name" value="PucR C-terminal helix-turn-helix domain"/>
    <property type="match status" value="1"/>
</dbReference>
<evidence type="ECO:0000313" key="5">
    <source>
        <dbReference type="EMBL" id="ALG09255.1"/>
    </source>
</evidence>
<feature type="domain" description="RsbT co-antagonist protein RsbRD N-terminal" evidence="3">
    <location>
        <begin position="16"/>
        <end position="136"/>
    </location>
</feature>
<comment type="similarity">
    <text evidence="1">Belongs to the CdaR family.</text>
</comment>
<dbReference type="InterPro" id="IPR025751">
    <property type="entry name" value="RsbRD_N_dom"/>
</dbReference>
<gene>
    <name evidence="5" type="ORF">AOZ06_22175</name>
</gene>
<feature type="domain" description="PucR C-terminal helix-turn-helix" evidence="2">
    <location>
        <begin position="321"/>
        <end position="364"/>
    </location>
</feature>
<evidence type="ECO:0000259" key="4">
    <source>
        <dbReference type="Pfam" id="PF17853"/>
    </source>
</evidence>
<dbReference type="InterPro" id="IPR042070">
    <property type="entry name" value="PucR_C-HTH_sf"/>
</dbReference>
<dbReference type="InterPro" id="IPR025736">
    <property type="entry name" value="PucR_C-HTH_dom"/>
</dbReference>
<keyword evidence="6" id="KW-1185">Reference proteome</keyword>
<evidence type="ECO:0000259" key="2">
    <source>
        <dbReference type="Pfam" id="PF13556"/>
    </source>
</evidence>
<evidence type="ECO:0000313" key="6">
    <source>
        <dbReference type="Proteomes" id="UP000063699"/>
    </source>
</evidence>
<evidence type="ECO:0000259" key="3">
    <source>
        <dbReference type="Pfam" id="PF14361"/>
    </source>
</evidence>
<dbReference type="Pfam" id="PF14361">
    <property type="entry name" value="RsbRD_N"/>
    <property type="match status" value="1"/>
</dbReference>
<evidence type="ECO:0000256" key="1">
    <source>
        <dbReference type="ARBA" id="ARBA00006754"/>
    </source>
</evidence>
<dbReference type="EMBL" id="CP012752">
    <property type="protein sequence ID" value="ALG09255.1"/>
    <property type="molecule type" value="Genomic_DNA"/>
</dbReference>
<dbReference type="Pfam" id="PF13556">
    <property type="entry name" value="HTH_30"/>
    <property type="match status" value="1"/>
</dbReference>